<feature type="non-terminal residue" evidence="2">
    <location>
        <position position="1"/>
    </location>
</feature>
<accession>A0ABQ5J7I5</accession>
<dbReference type="Gene3D" id="2.40.70.10">
    <property type="entry name" value="Acid Proteases"/>
    <property type="match status" value="1"/>
</dbReference>
<reference evidence="2" key="1">
    <citation type="journal article" date="2022" name="Int. J. Mol. Sci.">
        <title>Draft Genome of Tanacetum Coccineum: Genomic Comparison of Closely Related Tanacetum-Family Plants.</title>
        <authorList>
            <person name="Yamashiro T."/>
            <person name="Shiraishi A."/>
            <person name="Nakayama K."/>
            <person name="Satake H."/>
        </authorList>
    </citation>
    <scope>NUCLEOTIDE SEQUENCE</scope>
</reference>
<keyword evidence="2" id="KW-0695">RNA-directed DNA polymerase</keyword>
<keyword evidence="2" id="KW-0548">Nucleotidyltransferase</keyword>
<reference evidence="2" key="2">
    <citation type="submission" date="2022-01" db="EMBL/GenBank/DDBJ databases">
        <authorList>
            <person name="Yamashiro T."/>
            <person name="Shiraishi A."/>
            <person name="Satake H."/>
            <person name="Nakayama K."/>
        </authorList>
    </citation>
    <scope>NUCLEOTIDE SEQUENCE</scope>
</reference>
<feature type="compositionally biased region" description="Low complexity" evidence="1">
    <location>
        <begin position="116"/>
        <end position="127"/>
    </location>
</feature>
<dbReference type="PANTHER" id="PTHR33067">
    <property type="entry name" value="RNA-DIRECTED DNA POLYMERASE-RELATED"/>
    <property type="match status" value="1"/>
</dbReference>
<gene>
    <name evidence="2" type="ORF">Tco_1123928</name>
</gene>
<keyword evidence="2" id="KW-0808">Transferase</keyword>
<protein>
    <submittedName>
        <fullName evidence="2">Reverse transcriptase domain-containing protein</fullName>
    </submittedName>
</protein>
<dbReference type="CDD" id="cd00303">
    <property type="entry name" value="retropepsin_like"/>
    <property type="match status" value="1"/>
</dbReference>
<dbReference type="Proteomes" id="UP001151760">
    <property type="component" value="Unassembled WGS sequence"/>
</dbReference>
<evidence type="ECO:0000256" key="1">
    <source>
        <dbReference type="SAM" id="MobiDB-lite"/>
    </source>
</evidence>
<dbReference type="InterPro" id="IPR043502">
    <property type="entry name" value="DNA/RNA_pol_sf"/>
</dbReference>
<dbReference type="GO" id="GO:0003964">
    <property type="term" value="F:RNA-directed DNA polymerase activity"/>
    <property type="evidence" value="ECO:0007669"/>
    <property type="project" value="UniProtKB-KW"/>
</dbReference>
<feature type="region of interest" description="Disordered" evidence="1">
    <location>
        <begin position="113"/>
        <end position="144"/>
    </location>
</feature>
<name>A0ABQ5J7I5_9ASTR</name>
<comment type="caution">
    <text evidence="2">The sequence shown here is derived from an EMBL/GenBank/DDBJ whole genome shotgun (WGS) entry which is preliminary data.</text>
</comment>
<dbReference type="SUPFAM" id="SSF56672">
    <property type="entry name" value="DNA/RNA polymerases"/>
    <property type="match status" value="1"/>
</dbReference>
<dbReference type="InterPro" id="IPR021109">
    <property type="entry name" value="Peptidase_aspartic_dom_sf"/>
</dbReference>
<evidence type="ECO:0000313" key="2">
    <source>
        <dbReference type="EMBL" id="GJU07498.1"/>
    </source>
</evidence>
<sequence>TSAQRGESSRSITSSSHEIAALTQQISEMNKNFLRMSQSNQQVNVVNPSYETCGGPHHYSECQAASSFTQGYVYAATGNYNVGERPQGALPSNTIPNPREYIKVITTRSGITLVGPSVPSPNSSSSSKEVERDPKTTMDQVHISSPGSTARMFKKLHFNISFAKALAQMLKYAKMLKDILTNKEKLLELANTPLNENCSVVLLKKLPEKLRDLGKFLIPCDFSELEECLALSDLGVSLNLMPLSVWKNLMLPKLTPTRMTLELANRSVAYQVGIAEDVFVQVGKFTFPADFVVIDYDIDPCVPLILGRPFLRTIRALVDVHGEKLTLRVGNEKLSFNVESTSKYPHKHGDGSINQIDIIETTCEDHFHEVLNFQKSIHPLSGSPTPSSNLVVASLSPSLTPFRDSDFLLEDTDTFLYLDDSIPPEIDNGIYDSEGDILFLEKLLNDDPIKDLPPKELKNEETKTTKSSIEEPPELELKDLRPHLEGIDPNFCTHTILMEDDFKPAVQQQRRVNPKIHEVVKAGVIKLLDAGLIYPISDIPWVSLVHVVPKKCGMTVVANGHKISKTGIKVDHAKVDVTAKLPPPTTVHLKTLKAQAQRSTHFGRRIQEKKDFYLKVQEVRHAFCEVRYTFL</sequence>
<organism evidence="2 3">
    <name type="scientific">Tanacetum coccineum</name>
    <dbReference type="NCBI Taxonomy" id="301880"/>
    <lineage>
        <taxon>Eukaryota</taxon>
        <taxon>Viridiplantae</taxon>
        <taxon>Streptophyta</taxon>
        <taxon>Embryophyta</taxon>
        <taxon>Tracheophyta</taxon>
        <taxon>Spermatophyta</taxon>
        <taxon>Magnoliopsida</taxon>
        <taxon>eudicotyledons</taxon>
        <taxon>Gunneridae</taxon>
        <taxon>Pentapetalae</taxon>
        <taxon>asterids</taxon>
        <taxon>campanulids</taxon>
        <taxon>Asterales</taxon>
        <taxon>Asteraceae</taxon>
        <taxon>Asteroideae</taxon>
        <taxon>Anthemideae</taxon>
        <taxon>Anthemidinae</taxon>
        <taxon>Tanacetum</taxon>
    </lineage>
</organism>
<dbReference type="Gene3D" id="3.10.10.10">
    <property type="entry name" value="HIV Type 1 Reverse Transcriptase, subunit A, domain 1"/>
    <property type="match status" value="1"/>
</dbReference>
<evidence type="ECO:0000313" key="3">
    <source>
        <dbReference type="Proteomes" id="UP001151760"/>
    </source>
</evidence>
<feature type="region of interest" description="Disordered" evidence="1">
    <location>
        <begin position="450"/>
        <end position="471"/>
    </location>
</feature>
<keyword evidence="3" id="KW-1185">Reference proteome</keyword>
<dbReference type="EMBL" id="BQNB010021545">
    <property type="protein sequence ID" value="GJU07498.1"/>
    <property type="molecule type" value="Genomic_DNA"/>
</dbReference>
<feature type="compositionally biased region" description="Basic and acidic residues" evidence="1">
    <location>
        <begin position="450"/>
        <end position="464"/>
    </location>
</feature>
<dbReference type="PANTHER" id="PTHR33067:SF9">
    <property type="entry name" value="RNA-DIRECTED DNA POLYMERASE"/>
    <property type="match status" value="1"/>
</dbReference>
<proteinExistence type="predicted"/>